<evidence type="ECO:0000256" key="12">
    <source>
        <dbReference type="RuleBase" id="RU363002"/>
    </source>
</evidence>
<dbReference type="InterPro" id="IPR003374">
    <property type="entry name" value="ApbE-like_sf"/>
</dbReference>
<gene>
    <name evidence="14" type="ORF">G5A66_01335</name>
    <name evidence="13" type="ORF">G5A75_01475</name>
</gene>
<evidence type="ECO:0000256" key="5">
    <source>
        <dbReference type="ARBA" id="ARBA00022723"/>
    </source>
</evidence>
<keyword evidence="5 10" id="KW-0479">Metal-binding</keyword>
<dbReference type="Pfam" id="PF02424">
    <property type="entry name" value="ApbE"/>
    <property type="match status" value="1"/>
</dbReference>
<keyword evidence="7 10" id="KW-0460">Magnesium</keyword>
<comment type="function">
    <text evidence="12">Flavin transferase that catalyzes the transfer of the FMN moiety of FAD and its covalent binding to the hydroxyl group of a threonine residue in a target flavoprotein.</text>
</comment>
<evidence type="ECO:0000256" key="2">
    <source>
        <dbReference type="ARBA" id="ARBA00016337"/>
    </source>
</evidence>
<organism evidence="14 15">
    <name type="scientific">Dorea phocaeensis</name>
    <dbReference type="NCBI Taxonomy" id="2040291"/>
    <lineage>
        <taxon>Bacteria</taxon>
        <taxon>Bacillati</taxon>
        <taxon>Bacillota</taxon>
        <taxon>Clostridia</taxon>
        <taxon>Lachnospirales</taxon>
        <taxon>Lachnospiraceae</taxon>
        <taxon>Dorea</taxon>
    </lineage>
</organism>
<evidence type="ECO:0000256" key="1">
    <source>
        <dbReference type="ARBA" id="ARBA00011955"/>
    </source>
</evidence>
<evidence type="ECO:0000313" key="14">
    <source>
        <dbReference type="EMBL" id="NVH57310.1"/>
    </source>
</evidence>
<feature type="chain" id="PRO_5033098075" description="FAD:protein FMN transferase" evidence="12">
    <location>
        <begin position="27"/>
        <end position="327"/>
    </location>
</feature>
<dbReference type="InterPro" id="IPR024932">
    <property type="entry name" value="ApbE"/>
</dbReference>
<dbReference type="EC" id="2.7.1.180" evidence="1 10"/>
<dbReference type="PIRSF" id="PIRSF006268">
    <property type="entry name" value="ApbE"/>
    <property type="match status" value="1"/>
</dbReference>
<evidence type="ECO:0000313" key="16">
    <source>
        <dbReference type="Proteomes" id="UP000701680"/>
    </source>
</evidence>
<dbReference type="GO" id="GO:0046872">
    <property type="term" value="F:metal ion binding"/>
    <property type="evidence" value="ECO:0007669"/>
    <property type="project" value="UniProtKB-UniRule"/>
</dbReference>
<dbReference type="Gene3D" id="3.10.520.10">
    <property type="entry name" value="ApbE-like domains"/>
    <property type="match status" value="1"/>
</dbReference>
<keyword evidence="12" id="KW-0472">Membrane</keyword>
<name>A0A850HFA0_9FIRM</name>
<feature type="binding site" evidence="11">
    <location>
        <position position="287"/>
    </location>
    <ligand>
        <name>Mg(2+)</name>
        <dbReference type="ChEBI" id="CHEBI:18420"/>
    </ligand>
</feature>
<protein>
    <recommendedName>
        <fullName evidence="2 10">FAD:protein FMN transferase</fullName>
        <ecNumber evidence="1 10">2.7.1.180</ecNumber>
    </recommendedName>
    <alternativeName>
        <fullName evidence="8 10">Flavin transferase</fullName>
    </alternativeName>
</protein>
<evidence type="ECO:0000256" key="9">
    <source>
        <dbReference type="ARBA" id="ARBA00048540"/>
    </source>
</evidence>
<keyword evidence="12" id="KW-0732">Signal</keyword>
<evidence type="ECO:0000256" key="3">
    <source>
        <dbReference type="ARBA" id="ARBA00022630"/>
    </source>
</evidence>
<dbReference type="OrthoDB" id="9778595at2"/>
<evidence type="ECO:0000313" key="15">
    <source>
        <dbReference type="Proteomes" id="UP000528555"/>
    </source>
</evidence>
<dbReference type="SUPFAM" id="SSF143631">
    <property type="entry name" value="ApbE-like"/>
    <property type="match status" value="1"/>
</dbReference>
<reference evidence="14" key="2">
    <citation type="submission" date="2020-02" db="EMBL/GenBank/DDBJ databases">
        <authorList>
            <person name="Littmann E."/>
            <person name="Sorbara M."/>
        </authorList>
    </citation>
    <scope>NUCLEOTIDE SEQUENCE</scope>
    <source>
        <strain evidence="14">MSK.17.11</strain>
        <strain evidence="13">MSK.17.38</strain>
    </source>
</reference>
<dbReference type="GO" id="GO:0005886">
    <property type="term" value="C:plasma membrane"/>
    <property type="evidence" value="ECO:0007669"/>
    <property type="project" value="UniProtKB-SubCell"/>
</dbReference>
<feature type="binding site" evidence="11">
    <location>
        <position position="283"/>
    </location>
    <ligand>
        <name>Mg(2+)</name>
        <dbReference type="ChEBI" id="CHEBI:18420"/>
    </ligand>
</feature>
<keyword evidence="12" id="KW-0997">Cell inner membrane</keyword>
<keyword evidence="12" id="KW-1003">Cell membrane</keyword>
<dbReference type="PROSITE" id="PS51257">
    <property type="entry name" value="PROKAR_LIPOPROTEIN"/>
    <property type="match status" value="1"/>
</dbReference>
<dbReference type="Proteomes" id="UP000528555">
    <property type="component" value="Unassembled WGS sequence"/>
</dbReference>
<dbReference type="AlphaFoldDB" id="A0A850HFA0"/>
<reference evidence="15 16" key="1">
    <citation type="journal article" date="2020" name="Cell Host Microbe">
        <title>Functional and Genomic Variation between Human-Derived Isolates of Lachnospiraceae Reveals Inter- and Intra-Species Diversity.</title>
        <authorList>
            <person name="Sorbara M.T."/>
            <person name="Littmann E.R."/>
            <person name="Fontana E."/>
            <person name="Moody T.U."/>
            <person name="Kohout C.E."/>
            <person name="Gjonbalaj M."/>
            <person name="Eaton V."/>
            <person name="Seok R."/>
            <person name="Leiner I.M."/>
            <person name="Pamer E.G."/>
        </authorList>
    </citation>
    <scope>NUCLEOTIDE SEQUENCE [LARGE SCALE GENOMIC DNA]</scope>
    <source>
        <strain evidence="14 15">MSK.17.11</strain>
        <strain evidence="13 16">MSK.17.38</strain>
    </source>
</reference>
<dbReference type="Proteomes" id="UP000701680">
    <property type="component" value="Unassembled WGS sequence"/>
</dbReference>
<dbReference type="EMBL" id="JAAITX010000001">
    <property type="protein sequence ID" value="NVH57310.1"/>
    <property type="molecule type" value="Genomic_DNA"/>
</dbReference>
<dbReference type="EMBL" id="JAAIUO010000001">
    <property type="protein sequence ID" value="NSK13561.1"/>
    <property type="molecule type" value="Genomic_DNA"/>
</dbReference>
<proteinExistence type="inferred from homology"/>
<keyword evidence="6 10" id="KW-0274">FAD</keyword>
<evidence type="ECO:0000256" key="6">
    <source>
        <dbReference type="ARBA" id="ARBA00022827"/>
    </source>
</evidence>
<dbReference type="GO" id="GO:0016740">
    <property type="term" value="F:transferase activity"/>
    <property type="evidence" value="ECO:0007669"/>
    <property type="project" value="UniProtKB-UniRule"/>
</dbReference>
<dbReference type="PANTHER" id="PTHR30040:SF2">
    <property type="entry name" value="FAD:PROTEIN FMN TRANSFERASE"/>
    <property type="match status" value="1"/>
</dbReference>
<keyword evidence="3 10" id="KW-0285">Flavoprotein</keyword>
<evidence type="ECO:0000256" key="11">
    <source>
        <dbReference type="PIRSR" id="PIRSR006268-2"/>
    </source>
</evidence>
<feature type="binding site" evidence="11">
    <location>
        <position position="169"/>
    </location>
    <ligand>
        <name>Mg(2+)</name>
        <dbReference type="ChEBI" id="CHEBI:18420"/>
    </ligand>
</feature>
<comment type="catalytic activity">
    <reaction evidence="9 10 12">
        <text>L-threonyl-[protein] + FAD = FMN-L-threonyl-[protein] + AMP + H(+)</text>
        <dbReference type="Rhea" id="RHEA:36847"/>
        <dbReference type="Rhea" id="RHEA-COMP:11060"/>
        <dbReference type="Rhea" id="RHEA-COMP:11061"/>
        <dbReference type="ChEBI" id="CHEBI:15378"/>
        <dbReference type="ChEBI" id="CHEBI:30013"/>
        <dbReference type="ChEBI" id="CHEBI:57692"/>
        <dbReference type="ChEBI" id="CHEBI:74257"/>
        <dbReference type="ChEBI" id="CHEBI:456215"/>
        <dbReference type="EC" id="2.7.1.180"/>
    </reaction>
</comment>
<evidence type="ECO:0000313" key="13">
    <source>
        <dbReference type="EMBL" id="NSK13561.1"/>
    </source>
</evidence>
<evidence type="ECO:0000256" key="8">
    <source>
        <dbReference type="ARBA" id="ARBA00031306"/>
    </source>
</evidence>
<evidence type="ECO:0000256" key="10">
    <source>
        <dbReference type="PIRNR" id="PIRNR006268"/>
    </source>
</evidence>
<comment type="cofactor">
    <cofactor evidence="11">
        <name>Mg(2+)</name>
        <dbReference type="ChEBI" id="CHEBI:18420"/>
    </cofactor>
    <cofactor evidence="11">
        <name>Mn(2+)</name>
        <dbReference type="ChEBI" id="CHEBI:29035"/>
    </cofactor>
    <text evidence="11">Magnesium. Can also use manganese.</text>
</comment>
<comment type="caution">
    <text evidence="14">The sequence shown here is derived from an EMBL/GenBank/DDBJ whole genome shotgun (WGS) entry which is preliminary data.</text>
</comment>
<evidence type="ECO:0000256" key="4">
    <source>
        <dbReference type="ARBA" id="ARBA00022679"/>
    </source>
</evidence>
<sequence length="327" mass="35476">MKSKRLIVLLASAALLLSGCSSLSKKKELTYTDTLFDTVISVQILDPAEESILNGCKKLCQKYDLMFSSYNEESEISKINSAGGAPVEVSPETAALIKKGIYYSELSGGAFDITIGPVSKLWDFKSGEHIIPDAGAIAEALSHVNYENIMISDNVVTLADPAAAIDLGALAKGYVADRIRDYLEKQGVKHAFINLGGNILAMGTKPDGSDYNVGIQAPFKDTGEPITSVKVADKSVVTSGTYQRYFEVDGNLYHHILDPRTGYPCENTLTSVTIITNSSLTADAFSTTCFLLGYDESMKMISQMENVDAVFITNDNKIHYSANFQQK</sequence>
<accession>A0A850HFA0</accession>
<dbReference type="PANTHER" id="PTHR30040">
    <property type="entry name" value="THIAMINE BIOSYNTHESIS LIPOPROTEIN APBE"/>
    <property type="match status" value="1"/>
</dbReference>
<keyword evidence="15" id="KW-1185">Reference proteome</keyword>
<evidence type="ECO:0000256" key="7">
    <source>
        <dbReference type="ARBA" id="ARBA00022842"/>
    </source>
</evidence>
<keyword evidence="12" id="KW-0449">Lipoprotein</keyword>
<keyword evidence="4 10" id="KW-0808">Transferase</keyword>
<dbReference type="RefSeq" id="WP_101694473.1">
    <property type="nucleotide sequence ID" value="NZ_JAAITX010000001.1"/>
</dbReference>
<feature type="signal peptide" evidence="12">
    <location>
        <begin position="1"/>
        <end position="26"/>
    </location>
</feature>
<comment type="similarity">
    <text evidence="10 12">Belongs to the ApbE family.</text>
</comment>
<comment type="subcellular location">
    <subcellularLocation>
        <location evidence="12">Cell inner membrane</location>
        <topology evidence="12">Lipid-anchor</topology>
        <orientation evidence="12">Periplasmic side</orientation>
    </subcellularLocation>
</comment>